<organism evidence="6 7">
    <name type="scientific">Enterococcus ureasiticus</name>
    <dbReference type="NCBI Taxonomy" id="903984"/>
    <lineage>
        <taxon>Bacteria</taxon>
        <taxon>Bacillati</taxon>
        <taxon>Bacillota</taxon>
        <taxon>Bacilli</taxon>
        <taxon>Lactobacillales</taxon>
        <taxon>Enterococcaceae</taxon>
        <taxon>Enterococcus</taxon>
    </lineage>
</organism>
<keyword evidence="2 4" id="KW-0238">DNA-binding</keyword>
<feature type="domain" description="OmpR/PhoB-type" evidence="5">
    <location>
        <begin position="131"/>
        <end position="236"/>
    </location>
</feature>
<sequence length="237" mass="27483">MYKLGILKEERQQDAHVNEFSNSSAFTPSFFTCINKNEEILSNMNAILIEEGENSGFESICESILELRKWFEGVVWVFSTKISDFHQMIYFQLGADGISDVAENKGLFLLQLENLLKHTGNGTEVIKETQERPEKRSDFELNEGSLSLILKDGFEISLTKLEFFVLRELFNRSGETLSYEELYQKIWTEKKNGTDATFRQYRVTNLIFHLRKKFEAAPGSPEYIKTIRSKGYKLDIK</sequence>
<dbReference type="Proteomes" id="UP000094068">
    <property type="component" value="Unassembled WGS sequence"/>
</dbReference>
<keyword evidence="7" id="KW-1185">Reference proteome</keyword>
<dbReference type="OrthoDB" id="9787103at2"/>
<evidence type="ECO:0000256" key="3">
    <source>
        <dbReference type="ARBA" id="ARBA00023163"/>
    </source>
</evidence>
<dbReference type="CDD" id="cd00383">
    <property type="entry name" value="trans_reg_C"/>
    <property type="match status" value="1"/>
</dbReference>
<dbReference type="Pfam" id="PF00486">
    <property type="entry name" value="Trans_reg_C"/>
    <property type="match status" value="1"/>
</dbReference>
<dbReference type="STRING" id="903984.BCR21_16455"/>
<keyword evidence="3" id="KW-0804">Transcription</keyword>
<feature type="DNA-binding region" description="OmpR/PhoB-type" evidence="4">
    <location>
        <begin position="131"/>
        <end position="236"/>
    </location>
</feature>
<evidence type="ECO:0000256" key="1">
    <source>
        <dbReference type="ARBA" id="ARBA00023015"/>
    </source>
</evidence>
<gene>
    <name evidence="6" type="ORF">BCR21_16455</name>
</gene>
<reference evidence="7" key="1">
    <citation type="submission" date="2016-09" db="EMBL/GenBank/DDBJ databases">
        <authorList>
            <person name="Gulvik C.A."/>
        </authorList>
    </citation>
    <scope>NUCLEOTIDE SEQUENCE [LARGE SCALE GENOMIC DNA]</scope>
    <source>
        <strain evidence="7">DSM 23328</strain>
    </source>
</reference>
<evidence type="ECO:0000256" key="2">
    <source>
        <dbReference type="ARBA" id="ARBA00023125"/>
    </source>
</evidence>
<accession>A0A1E5GJ98</accession>
<dbReference type="InterPro" id="IPR036388">
    <property type="entry name" value="WH-like_DNA-bd_sf"/>
</dbReference>
<keyword evidence="1" id="KW-0805">Transcription regulation</keyword>
<evidence type="ECO:0000256" key="4">
    <source>
        <dbReference type="PROSITE-ProRule" id="PRU01091"/>
    </source>
</evidence>
<proteinExistence type="predicted"/>
<dbReference type="GO" id="GO:0006355">
    <property type="term" value="P:regulation of DNA-templated transcription"/>
    <property type="evidence" value="ECO:0007669"/>
    <property type="project" value="InterPro"/>
</dbReference>
<protein>
    <recommendedName>
        <fullName evidence="5">OmpR/PhoB-type domain-containing protein</fullName>
    </recommendedName>
</protein>
<dbReference type="Gene3D" id="1.10.10.10">
    <property type="entry name" value="Winged helix-like DNA-binding domain superfamily/Winged helix DNA-binding domain"/>
    <property type="match status" value="1"/>
</dbReference>
<dbReference type="GO" id="GO:0000160">
    <property type="term" value="P:phosphorelay signal transduction system"/>
    <property type="evidence" value="ECO:0007669"/>
    <property type="project" value="InterPro"/>
</dbReference>
<dbReference type="PROSITE" id="PS51755">
    <property type="entry name" value="OMPR_PHOB"/>
    <property type="match status" value="1"/>
</dbReference>
<dbReference type="SMART" id="SM00862">
    <property type="entry name" value="Trans_reg_C"/>
    <property type="match status" value="1"/>
</dbReference>
<name>A0A1E5GJ98_9ENTE</name>
<dbReference type="GO" id="GO:0003677">
    <property type="term" value="F:DNA binding"/>
    <property type="evidence" value="ECO:0007669"/>
    <property type="project" value="UniProtKB-UniRule"/>
</dbReference>
<dbReference type="InterPro" id="IPR001867">
    <property type="entry name" value="OmpR/PhoB-type_DNA-bd"/>
</dbReference>
<evidence type="ECO:0000313" key="6">
    <source>
        <dbReference type="EMBL" id="OEG12778.1"/>
    </source>
</evidence>
<dbReference type="EMBL" id="MIJZ01000004">
    <property type="protein sequence ID" value="OEG12778.1"/>
    <property type="molecule type" value="Genomic_DNA"/>
</dbReference>
<evidence type="ECO:0000259" key="5">
    <source>
        <dbReference type="PROSITE" id="PS51755"/>
    </source>
</evidence>
<comment type="caution">
    <text evidence="6">The sequence shown here is derived from an EMBL/GenBank/DDBJ whole genome shotgun (WGS) entry which is preliminary data.</text>
</comment>
<evidence type="ECO:0000313" key="7">
    <source>
        <dbReference type="Proteomes" id="UP000094068"/>
    </source>
</evidence>
<dbReference type="AlphaFoldDB" id="A0A1E5GJ98"/>
<dbReference type="InterPro" id="IPR016032">
    <property type="entry name" value="Sig_transdc_resp-reg_C-effctor"/>
</dbReference>
<dbReference type="SUPFAM" id="SSF46894">
    <property type="entry name" value="C-terminal effector domain of the bipartite response regulators"/>
    <property type="match status" value="1"/>
</dbReference>